<evidence type="ECO:0000256" key="3">
    <source>
        <dbReference type="ARBA" id="ARBA00022692"/>
    </source>
</evidence>
<accession>A0A939J882</accession>
<sequence length="246" mass="27588">MTDWRKRRRTNLFLLALGALSIACLILLGNWQMRRLTWKNALVTAVETRAHGAPETAPTRDRWPTVSAETHAYLRVRATGRFLPNMDISVKAVTDLGPGYWIMSPLQRQNGEIIWINRGFLPPPRRDLKNQAPRPTGKVTIIGLLRLSEPVGTLLQDNDPAQNHWFSRDVDAFSQDKGLAAPAPYFIDAERDASSADGPRGGLTKISFRNNHLQYALTWYAMALGLTAAIGYIIWLARSRRGSDAE</sequence>
<feature type="transmembrane region" description="Helical" evidence="6">
    <location>
        <begin position="12"/>
        <end position="31"/>
    </location>
</feature>
<dbReference type="PANTHER" id="PTHR23427">
    <property type="entry name" value="SURFEIT LOCUS PROTEIN"/>
    <property type="match status" value="1"/>
</dbReference>
<keyword evidence="6" id="KW-1003">Cell membrane</keyword>
<dbReference type="PROSITE" id="PS51257">
    <property type="entry name" value="PROKAR_LIPOPROTEIN"/>
    <property type="match status" value="1"/>
</dbReference>
<dbReference type="PANTHER" id="PTHR23427:SF2">
    <property type="entry name" value="SURFEIT LOCUS PROTEIN 1"/>
    <property type="match status" value="1"/>
</dbReference>
<dbReference type="Proteomes" id="UP000664779">
    <property type="component" value="Unassembled WGS sequence"/>
</dbReference>
<evidence type="ECO:0000313" key="7">
    <source>
        <dbReference type="EMBL" id="MBO0344078.1"/>
    </source>
</evidence>
<keyword evidence="3 6" id="KW-0812">Transmembrane</keyword>
<dbReference type="GO" id="GO:0005886">
    <property type="term" value="C:plasma membrane"/>
    <property type="evidence" value="ECO:0007669"/>
    <property type="project" value="UniProtKB-SubCell"/>
</dbReference>
<evidence type="ECO:0000256" key="5">
    <source>
        <dbReference type="ARBA" id="ARBA00023136"/>
    </source>
</evidence>
<dbReference type="InterPro" id="IPR045214">
    <property type="entry name" value="Surf1/Surf4"/>
</dbReference>
<dbReference type="InterPro" id="IPR002994">
    <property type="entry name" value="Surf1/Shy1"/>
</dbReference>
<organism evidence="7 8">
    <name type="scientific">Roseibium limicola</name>
    <dbReference type="NCBI Taxonomy" id="2816037"/>
    <lineage>
        <taxon>Bacteria</taxon>
        <taxon>Pseudomonadati</taxon>
        <taxon>Pseudomonadota</taxon>
        <taxon>Alphaproteobacteria</taxon>
        <taxon>Hyphomicrobiales</taxon>
        <taxon>Stappiaceae</taxon>
        <taxon>Roseibium</taxon>
    </lineage>
</organism>
<gene>
    <name evidence="7" type="ORF">J0X15_02500</name>
</gene>
<comment type="subcellular location">
    <subcellularLocation>
        <location evidence="6">Cell membrane</location>
        <topology evidence="6">Multi-pass membrane protein</topology>
    </subcellularLocation>
    <subcellularLocation>
        <location evidence="1">Membrane</location>
    </subcellularLocation>
</comment>
<protein>
    <recommendedName>
        <fullName evidence="6">SURF1-like protein</fullName>
    </recommendedName>
</protein>
<dbReference type="RefSeq" id="WP_206937947.1">
    <property type="nucleotide sequence ID" value="NZ_JAFLNF010000001.1"/>
</dbReference>
<evidence type="ECO:0000256" key="4">
    <source>
        <dbReference type="ARBA" id="ARBA00022989"/>
    </source>
</evidence>
<dbReference type="Pfam" id="PF02104">
    <property type="entry name" value="SURF1"/>
    <property type="match status" value="1"/>
</dbReference>
<feature type="transmembrane region" description="Helical" evidence="6">
    <location>
        <begin position="217"/>
        <end position="237"/>
    </location>
</feature>
<reference evidence="7" key="1">
    <citation type="submission" date="2021-03" db="EMBL/GenBank/DDBJ databases">
        <title>Roseibium sp. CAU 1637 isolated from Incheon.</title>
        <authorList>
            <person name="Kim W."/>
        </authorList>
    </citation>
    <scope>NUCLEOTIDE SEQUENCE</scope>
    <source>
        <strain evidence="7">CAU 1637</strain>
    </source>
</reference>
<dbReference type="PROSITE" id="PS50895">
    <property type="entry name" value="SURF1"/>
    <property type="match status" value="1"/>
</dbReference>
<comment type="similarity">
    <text evidence="2 6">Belongs to the SURF1 family.</text>
</comment>
<evidence type="ECO:0000256" key="2">
    <source>
        <dbReference type="ARBA" id="ARBA00007165"/>
    </source>
</evidence>
<proteinExistence type="inferred from homology"/>
<evidence type="ECO:0000313" key="8">
    <source>
        <dbReference type="Proteomes" id="UP000664779"/>
    </source>
</evidence>
<keyword evidence="8" id="KW-1185">Reference proteome</keyword>
<evidence type="ECO:0000256" key="6">
    <source>
        <dbReference type="RuleBase" id="RU363076"/>
    </source>
</evidence>
<comment type="caution">
    <text evidence="7">The sequence shown here is derived from an EMBL/GenBank/DDBJ whole genome shotgun (WGS) entry which is preliminary data.</text>
</comment>
<dbReference type="CDD" id="cd06662">
    <property type="entry name" value="SURF1"/>
    <property type="match status" value="1"/>
</dbReference>
<dbReference type="EMBL" id="JAFLNF010000001">
    <property type="protein sequence ID" value="MBO0344078.1"/>
    <property type="molecule type" value="Genomic_DNA"/>
</dbReference>
<keyword evidence="4 6" id="KW-1133">Transmembrane helix</keyword>
<dbReference type="AlphaFoldDB" id="A0A939J882"/>
<evidence type="ECO:0000256" key="1">
    <source>
        <dbReference type="ARBA" id="ARBA00004370"/>
    </source>
</evidence>
<name>A0A939J882_9HYPH</name>
<keyword evidence="5 6" id="KW-0472">Membrane</keyword>